<protein>
    <submittedName>
        <fullName evidence="2">Uncharacterized protein</fullName>
    </submittedName>
</protein>
<dbReference type="RefSeq" id="YP_009191830.1">
    <property type="nucleotide sequence ID" value="NC_028702.1"/>
</dbReference>
<dbReference type="KEGG" id="vg:26520559"/>
<evidence type="ECO:0000256" key="1">
    <source>
        <dbReference type="SAM" id="MobiDB-lite"/>
    </source>
</evidence>
<accession>A0A0F7IKR9</accession>
<dbReference type="Proteomes" id="UP000201918">
    <property type="component" value="Segment"/>
</dbReference>
<feature type="region of interest" description="Disordered" evidence="1">
    <location>
        <begin position="1"/>
        <end position="46"/>
    </location>
</feature>
<feature type="compositionally biased region" description="Basic and acidic residues" evidence="1">
    <location>
        <begin position="1"/>
        <end position="22"/>
    </location>
</feature>
<organism evidence="2 3">
    <name type="scientific">Delftia phage IME-DE1</name>
    <dbReference type="NCBI Taxonomy" id="1647385"/>
    <lineage>
        <taxon>Viruses</taxon>
        <taxon>Duplodnaviria</taxon>
        <taxon>Heunggongvirae</taxon>
        <taxon>Uroviricota</taxon>
        <taxon>Caudoviricetes</taxon>
        <taxon>Autographivirales</taxon>
        <taxon>Autotranscriptaviridae</taxon>
        <taxon>Piedvirus</taxon>
        <taxon>Piedvirus IMEDE1</taxon>
    </lineage>
</organism>
<dbReference type="GeneID" id="26520559"/>
<feature type="compositionally biased region" description="Basic residues" evidence="1">
    <location>
        <begin position="35"/>
        <end position="46"/>
    </location>
</feature>
<sequence>MSPWDKLLRAREESPKEPKQEPKAAPQGSSVAKPKAPRASKAKAES</sequence>
<keyword evidence="3" id="KW-1185">Reference proteome</keyword>
<feature type="compositionally biased region" description="Low complexity" evidence="1">
    <location>
        <begin position="23"/>
        <end position="34"/>
    </location>
</feature>
<proteinExistence type="predicted"/>
<reference evidence="2 3" key="1">
    <citation type="submission" date="2015-04" db="EMBL/GenBank/DDBJ databases">
        <title>Isolation and genomic analysis of Delftia bacteriophage IME-DE1.</title>
        <authorList>
            <person name="Kang H."/>
        </authorList>
    </citation>
    <scope>NUCLEOTIDE SEQUENCE [LARGE SCALE GENOMIC DNA]</scope>
</reference>
<name>A0A0F7IKR9_9CAUD</name>
<dbReference type="EMBL" id="KR153873">
    <property type="protein sequence ID" value="AKG94510.1"/>
    <property type="molecule type" value="Genomic_DNA"/>
</dbReference>
<evidence type="ECO:0000313" key="2">
    <source>
        <dbReference type="EMBL" id="AKG94510.1"/>
    </source>
</evidence>
<evidence type="ECO:0000313" key="3">
    <source>
        <dbReference type="Proteomes" id="UP000201918"/>
    </source>
</evidence>